<feature type="transmembrane region" description="Helical" evidence="1">
    <location>
        <begin position="90"/>
        <end position="108"/>
    </location>
</feature>
<evidence type="ECO:0000313" key="2">
    <source>
        <dbReference type="EMBL" id="MCW1931885.1"/>
    </source>
</evidence>
<feature type="transmembrane region" description="Helical" evidence="1">
    <location>
        <begin position="6"/>
        <end position="30"/>
    </location>
</feature>
<proteinExistence type="predicted"/>
<dbReference type="EMBL" id="JAPDFL010000001">
    <property type="protein sequence ID" value="MCW1931885.1"/>
    <property type="molecule type" value="Genomic_DNA"/>
</dbReference>
<keyword evidence="1" id="KW-0472">Membrane</keyword>
<evidence type="ECO:0000313" key="3">
    <source>
        <dbReference type="Proteomes" id="UP001208938"/>
    </source>
</evidence>
<evidence type="ECO:0000256" key="1">
    <source>
        <dbReference type="SAM" id="Phobius"/>
    </source>
</evidence>
<sequence length="109" mass="11556">MIMSNGTIWLVIVLLGLGTFALRLSFLGLIGNRPLPAWALRLLRYTPVAVIPGLMAPQIFRLQPDTGLPDPVLLATVGVTLVVGLWTKNAIWAMLGGAVVLTALTLIGA</sequence>
<keyword evidence="3" id="KW-1185">Reference proteome</keyword>
<dbReference type="Proteomes" id="UP001208938">
    <property type="component" value="Unassembled WGS sequence"/>
</dbReference>
<accession>A0ABT3GWK1</accession>
<keyword evidence="1" id="KW-1133">Transmembrane helix</keyword>
<dbReference type="InterPro" id="IPR008407">
    <property type="entry name" value="Brnchd-chn_aa_trnsp_AzlD"/>
</dbReference>
<name>A0ABT3GWK1_9RHOB</name>
<dbReference type="RefSeq" id="WP_264504965.1">
    <property type="nucleotide sequence ID" value="NZ_JAPDFL010000001.1"/>
</dbReference>
<organism evidence="2 3">
    <name type="scientific">Pararhodobacter zhoushanensis</name>
    <dbReference type="NCBI Taxonomy" id="2479545"/>
    <lineage>
        <taxon>Bacteria</taxon>
        <taxon>Pseudomonadati</taxon>
        <taxon>Pseudomonadota</taxon>
        <taxon>Alphaproteobacteria</taxon>
        <taxon>Rhodobacterales</taxon>
        <taxon>Paracoccaceae</taxon>
        <taxon>Pararhodobacter</taxon>
    </lineage>
</organism>
<dbReference type="Pfam" id="PF05437">
    <property type="entry name" value="AzlD"/>
    <property type="match status" value="1"/>
</dbReference>
<keyword evidence="1" id="KW-0812">Transmembrane</keyword>
<comment type="caution">
    <text evidence="2">The sequence shown here is derived from an EMBL/GenBank/DDBJ whole genome shotgun (WGS) entry which is preliminary data.</text>
</comment>
<protein>
    <submittedName>
        <fullName evidence="2">AzlD domain-containing protein</fullName>
    </submittedName>
</protein>
<gene>
    <name evidence="2" type="ORF">OKW52_06320</name>
</gene>
<reference evidence="2 3" key="1">
    <citation type="submission" date="2022-10" db="EMBL/GenBank/DDBJ databases">
        <title>Pararhodobacter sp. nov., isolated from marine algae.</title>
        <authorList>
            <person name="Choi B.J."/>
            <person name="Kim J.M."/>
            <person name="Lee J.K."/>
            <person name="Choi D.G."/>
            <person name="Jeon C.O."/>
        </authorList>
    </citation>
    <scope>NUCLEOTIDE SEQUENCE [LARGE SCALE GENOMIC DNA]</scope>
    <source>
        <strain evidence="2 3">ZQ420</strain>
    </source>
</reference>